<feature type="non-terminal residue" evidence="1">
    <location>
        <position position="1"/>
    </location>
</feature>
<dbReference type="GeneID" id="19156126"/>
<accession>W9YUA1</accession>
<evidence type="ECO:0000313" key="2">
    <source>
        <dbReference type="Proteomes" id="UP000019484"/>
    </source>
</evidence>
<proteinExistence type="predicted"/>
<organism evidence="1 2">
    <name type="scientific">Capronia coronata CBS 617.96</name>
    <dbReference type="NCBI Taxonomy" id="1182541"/>
    <lineage>
        <taxon>Eukaryota</taxon>
        <taxon>Fungi</taxon>
        <taxon>Dikarya</taxon>
        <taxon>Ascomycota</taxon>
        <taxon>Pezizomycotina</taxon>
        <taxon>Eurotiomycetes</taxon>
        <taxon>Chaetothyriomycetidae</taxon>
        <taxon>Chaetothyriales</taxon>
        <taxon>Herpotrichiellaceae</taxon>
        <taxon>Capronia</taxon>
    </lineage>
</organism>
<evidence type="ECO:0000313" key="1">
    <source>
        <dbReference type="EMBL" id="EXJ96098.1"/>
    </source>
</evidence>
<keyword evidence="2" id="KW-1185">Reference proteome</keyword>
<dbReference type="OrthoDB" id="4144231at2759"/>
<gene>
    <name evidence="1" type="ORF">A1O1_01224</name>
</gene>
<feature type="non-terminal residue" evidence="1">
    <location>
        <position position="100"/>
    </location>
</feature>
<dbReference type="Proteomes" id="UP000019484">
    <property type="component" value="Unassembled WGS sequence"/>
</dbReference>
<sequence length="100" mass="11017">VLTMCRTIGVQIEGRRPRRTEESGMLNVFVYGGQSVLDLIILENDRNGRAGKGRLSSAGGDEHRTQVQMEDDLVVALTEVMDALTDSNIVQDALPYRALL</sequence>
<dbReference type="EMBL" id="AMWN01000001">
    <property type="protein sequence ID" value="EXJ96098.1"/>
    <property type="molecule type" value="Genomic_DNA"/>
</dbReference>
<comment type="caution">
    <text evidence="1">The sequence shown here is derived from an EMBL/GenBank/DDBJ whole genome shotgun (WGS) entry which is preliminary data.</text>
</comment>
<name>W9YUA1_9EURO</name>
<reference evidence="1 2" key="1">
    <citation type="submission" date="2013-03" db="EMBL/GenBank/DDBJ databases">
        <title>The Genome Sequence of Capronia coronata CBS 617.96.</title>
        <authorList>
            <consortium name="The Broad Institute Genomics Platform"/>
            <person name="Cuomo C."/>
            <person name="de Hoog S."/>
            <person name="Gorbushina A."/>
            <person name="Walker B."/>
            <person name="Young S.K."/>
            <person name="Zeng Q."/>
            <person name="Gargeya S."/>
            <person name="Fitzgerald M."/>
            <person name="Haas B."/>
            <person name="Abouelleil A."/>
            <person name="Allen A.W."/>
            <person name="Alvarado L."/>
            <person name="Arachchi H.M."/>
            <person name="Berlin A.M."/>
            <person name="Chapman S.B."/>
            <person name="Gainer-Dewar J."/>
            <person name="Goldberg J."/>
            <person name="Griggs A."/>
            <person name="Gujja S."/>
            <person name="Hansen M."/>
            <person name="Howarth C."/>
            <person name="Imamovic A."/>
            <person name="Ireland A."/>
            <person name="Larimer J."/>
            <person name="McCowan C."/>
            <person name="Murphy C."/>
            <person name="Pearson M."/>
            <person name="Poon T.W."/>
            <person name="Priest M."/>
            <person name="Roberts A."/>
            <person name="Saif S."/>
            <person name="Shea T."/>
            <person name="Sisk P."/>
            <person name="Sykes S."/>
            <person name="Wortman J."/>
            <person name="Nusbaum C."/>
            <person name="Birren B."/>
        </authorList>
    </citation>
    <scope>NUCLEOTIDE SEQUENCE [LARGE SCALE GENOMIC DNA]</scope>
    <source>
        <strain evidence="1 2">CBS 617.96</strain>
    </source>
</reference>
<dbReference type="RefSeq" id="XP_007720327.1">
    <property type="nucleotide sequence ID" value="XM_007722137.1"/>
</dbReference>
<dbReference type="AlphaFoldDB" id="W9YUA1"/>
<protein>
    <submittedName>
        <fullName evidence="1">Uncharacterized protein</fullName>
    </submittedName>
</protein>
<dbReference type="HOGENOM" id="CLU_181168_0_0_1"/>